<feature type="domain" description="DUF402" evidence="1">
    <location>
        <begin position="42"/>
        <end position="172"/>
    </location>
</feature>
<dbReference type="Gene3D" id="2.40.380.10">
    <property type="entry name" value="FomD-like"/>
    <property type="match status" value="1"/>
</dbReference>
<dbReference type="InterPro" id="IPR007295">
    <property type="entry name" value="DUF402"/>
</dbReference>
<dbReference type="Pfam" id="PF04167">
    <property type="entry name" value="DUF402"/>
    <property type="match status" value="1"/>
</dbReference>
<comment type="caution">
    <text evidence="2">The sequence shown here is derived from an EMBL/GenBank/DDBJ whole genome shotgun (WGS) entry which is preliminary data.</text>
</comment>
<dbReference type="PIRSF" id="PIRSF012622">
    <property type="entry name" value="UCP012622"/>
    <property type="match status" value="1"/>
</dbReference>
<dbReference type="InterPro" id="IPR035930">
    <property type="entry name" value="FomD-like_sf"/>
</dbReference>
<sequence>MFWTNSAHIAIVDGVTPSAAHPGSGHLHPPKVEVFDVDAGTNTDPKGFVRQVDTYRSEPFGLYMARPTPGHPRLAYFRSWLLPSLGLRVGSWSWHPGCEESFDYYLDVVNISRVGNVWRTKDLYLDLLVTSGSAVQVVDVDELLSALGSGLVDAEEAEWALTVTHRTVDGLSGSGYDLDKWLTGHGIALSWKP</sequence>
<accession>A0ABP7SMZ0</accession>
<reference evidence="3" key="1">
    <citation type="journal article" date="2019" name="Int. J. Syst. Evol. Microbiol.">
        <title>The Global Catalogue of Microorganisms (GCM) 10K type strain sequencing project: providing services to taxonomists for standard genome sequencing and annotation.</title>
        <authorList>
            <consortium name="The Broad Institute Genomics Platform"/>
            <consortium name="The Broad Institute Genome Sequencing Center for Infectious Disease"/>
            <person name="Wu L."/>
            <person name="Ma J."/>
        </authorList>
    </citation>
    <scope>NUCLEOTIDE SEQUENCE [LARGE SCALE GENOMIC DNA]</scope>
    <source>
        <strain evidence="3">JCM 17342</strain>
    </source>
</reference>
<dbReference type="EMBL" id="BAABAL010000016">
    <property type="protein sequence ID" value="GAA4014033.1"/>
    <property type="molecule type" value="Genomic_DNA"/>
</dbReference>
<organism evidence="2 3">
    <name type="scientific">Allokutzneria multivorans</name>
    <dbReference type="NCBI Taxonomy" id="1142134"/>
    <lineage>
        <taxon>Bacteria</taxon>
        <taxon>Bacillati</taxon>
        <taxon>Actinomycetota</taxon>
        <taxon>Actinomycetes</taxon>
        <taxon>Pseudonocardiales</taxon>
        <taxon>Pseudonocardiaceae</taxon>
        <taxon>Allokutzneria</taxon>
    </lineage>
</organism>
<proteinExistence type="predicted"/>
<gene>
    <name evidence="2" type="ORF">GCM10022247_41060</name>
</gene>
<name>A0ABP7SMZ0_9PSEU</name>
<dbReference type="SUPFAM" id="SSF159234">
    <property type="entry name" value="FomD-like"/>
    <property type="match status" value="1"/>
</dbReference>
<dbReference type="InterPro" id="IPR014465">
    <property type="entry name" value="UCP012622"/>
</dbReference>
<evidence type="ECO:0000259" key="1">
    <source>
        <dbReference type="Pfam" id="PF04167"/>
    </source>
</evidence>
<evidence type="ECO:0000313" key="3">
    <source>
        <dbReference type="Proteomes" id="UP001501747"/>
    </source>
</evidence>
<dbReference type="Proteomes" id="UP001501747">
    <property type="component" value="Unassembled WGS sequence"/>
</dbReference>
<evidence type="ECO:0000313" key="2">
    <source>
        <dbReference type="EMBL" id="GAA4014033.1"/>
    </source>
</evidence>
<protein>
    <submittedName>
        <fullName evidence="2">DUF402 domain-containing protein</fullName>
    </submittedName>
</protein>
<keyword evidence="3" id="KW-1185">Reference proteome</keyword>